<keyword evidence="2" id="KW-0238">DNA-binding</keyword>
<dbReference type="InterPro" id="IPR036390">
    <property type="entry name" value="WH_DNA-bd_sf"/>
</dbReference>
<dbReference type="InterPro" id="IPR029016">
    <property type="entry name" value="GAF-like_dom_sf"/>
</dbReference>
<dbReference type="Gene3D" id="1.10.10.10">
    <property type="entry name" value="Winged helix-like DNA-binding domain superfamily/Winged helix DNA-binding domain"/>
    <property type="match status" value="1"/>
</dbReference>
<dbReference type="PANTHER" id="PTHR30136">
    <property type="entry name" value="HELIX-TURN-HELIX TRANSCRIPTIONAL REGULATOR, ICLR FAMILY"/>
    <property type="match status" value="1"/>
</dbReference>
<dbReference type="SUPFAM" id="SSF55781">
    <property type="entry name" value="GAF domain-like"/>
    <property type="match status" value="1"/>
</dbReference>
<dbReference type="Pfam" id="PF01614">
    <property type="entry name" value="IclR_C"/>
    <property type="match status" value="1"/>
</dbReference>
<dbReference type="SUPFAM" id="SSF46785">
    <property type="entry name" value="Winged helix' DNA-binding domain"/>
    <property type="match status" value="1"/>
</dbReference>
<protein>
    <submittedName>
        <fullName evidence="6">IclR family transcriptional regulator</fullName>
    </submittedName>
</protein>
<dbReference type="PROSITE" id="PS51078">
    <property type="entry name" value="ICLR_ED"/>
    <property type="match status" value="1"/>
</dbReference>
<evidence type="ECO:0000259" key="5">
    <source>
        <dbReference type="PROSITE" id="PS51078"/>
    </source>
</evidence>
<dbReference type="PANTHER" id="PTHR30136:SF35">
    <property type="entry name" value="HTH-TYPE TRANSCRIPTIONAL REGULATOR RV1719"/>
    <property type="match status" value="1"/>
</dbReference>
<dbReference type="Proteomes" id="UP001597492">
    <property type="component" value="Unassembled WGS sequence"/>
</dbReference>
<dbReference type="SMART" id="SM00346">
    <property type="entry name" value="HTH_ICLR"/>
    <property type="match status" value="1"/>
</dbReference>
<dbReference type="EMBL" id="JBHUNE010000003">
    <property type="protein sequence ID" value="MFD2757763.1"/>
    <property type="molecule type" value="Genomic_DNA"/>
</dbReference>
<gene>
    <name evidence="6" type="ORF">ACFSW7_05150</name>
</gene>
<evidence type="ECO:0000256" key="2">
    <source>
        <dbReference type="ARBA" id="ARBA00023125"/>
    </source>
</evidence>
<evidence type="ECO:0000259" key="4">
    <source>
        <dbReference type="PROSITE" id="PS51077"/>
    </source>
</evidence>
<dbReference type="Gene3D" id="3.30.450.40">
    <property type="match status" value="1"/>
</dbReference>
<dbReference type="RefSeq" id="WP_019618246.1">
    <property type="nucleotide sequence ID" value="NZ_JBHUNE010000003.1"/>
</dbReference>
<evidence type="ECO:0000313" key="7">
    <source>
        <dbReference type="Proteomes" id="UP001597492"/>
    </source>
</evidence>
<keyword evidence="3" id="KW-0804">Transcription</keyword>
<dbReference type="Pfam" id="PF09339">
    <property type="entry name" value="HTH_IclR"/>
    <property type="match status" value="1"/>
</dbReference>
<evidence type="ECO:0000313" key="6">
    <source>
        <dbReference type="EMBL" id="MFD2757763.1"/>
    </source>
</evidence>
<name>A0ABW5UVS8_9MICO</name>
<feature type="domain" description="HTH iclR-type" evidence="4">
    <location>
        <begin position="10"/>
        <end position="70"/>
    </location>
</feature>
<keyword evidence="7" id="KW-1185">Reference proteome</keyword>
<reference evidence="7" key="1">
    <citation type="journal article" date="2019" name="Int. J. Syst. Evol. Microbiol.">
        <title>The Global Catalogue of Microorganisms (GCM) 10K type strain sequencing project: providing services to taxonomists for standard genome sequencing and annotation.</title>
        <authorList>
            <consortium name="The Broad Institute Genomics Platform"/>
            <consortium name="The Broad Institute Genome Sequencing Center for Infectious Disease"/>
            <person name="Wu L."/>
            <person name="Ma J."/>
        </authorList>
    </citation>
    <scope>NUCLEOTIDE SEQUENCE [LARGE SCALE GENOMIC DNA]</scope>
    <source>
        <strain evidence="7">TISTR 1514</strain>
    </source>
</reference>
<dbReference type="PROSITE" id="PS51077">
    <property type="entry name" value="HTH_ICLR"/>
    <property type="match status" value="1"/>
</dbReference>
<organism evidence="6 7">
    <name type="scientific">Gulosibacter faecalis</name>
    <dbReference type="NCBI Taxonomy" id="272240"/>
    <lineage>
        <taxon>Bacteria</taxon>
        <taxon>Bacillati</taxon>
        <taxon>Actinomycetota</taxon>
        <taxon>Actinomycetes</taxon>
        <taxon>Micrococcales</taxon>
        <taxon>Microbacteriaceae</taxon>
        <taxon>Gulosibacter</taxon>
    </lineage>
</organism>
<dbReference type="InterPro" id="IPR005471">
    <property type="entry name" value="Tscrpt_reg_IclR_N"/>
</dbReference>
<feature type="domain" description="IclR-ED" evidence="5">
    <location>
        <begin position="71"/>
        <end position="246"/>
    </location>
</feature>
<comment type="caution">
    <text evidence="6">The sequence shown here is derived from an EMBL/GenBank/DDBJ whole genome shotgun (WGS) entry which is preliminary data.</text>
</comment>
<keyword evidence="1" id="KW-0805">Transcription regulation</keyword>
<proteinExistence type="predicted"/>
<evidence type="ECO:0000256" key="1">
    <source>
        <dbReference type="ARBA" id="ARBA00023015"/>
    </source>
</evidence>
<accession>A0ABW5UVS8</accession>
<dbReference type="InterPro" id="IPR050707">
    <property type="entry name" value="HTH_MetabolicPath_Reg"/>
</dbReference>
<dbReference type="InterPro" id="IPR036388">
    <property type="entry name" value="WH-like_DNA-bd_sf"/>
</dbReference>
<dbReference type="InterPro" id="IPR014757">
    <property type="entry name" value="Tscrpt_reg_IclR_C"/>
</dbReference>
<sequence>MAVEPAPQHLEILDKANAVLVALESGERAASEISAEIGETISTTYRLLRSMLQLDWVMHGSSRGLYRLGLRALAAGSAFIDSLDIRALISPLLVEIRDRTMLTSHLCLPSGTTAVCIERHAGHGVRLLDLVVGGSLPLSVGAAPTAILAGMPQKDADAMIARLGLNASARSTLKQRLAHYASEGYVLSDGDVTRGVASVGAPVFDHLGRVAAAISCGGLRDQVIENDELVELVTSRAHEASTLLGWEAHRG</sequence>
<evidence type="ECO:0000256" key="3">
    <source>
        <dbReference type="ARBA" id="ARBA00023163"/>
    </source>
</evidence>